<dbReference type="Proteomes" id="UP001165427">
    <property type="component" value="Unassembled WGS sequence"/>
</dbReference>
<dbReference type="InterPro" id="IPR004960">
    <property type="entry name" value="LipA_acyltrans"/>
</dbReference>
<evidence type="ECO:0000313" key="8">
    <source>
        <dbReference type="EMBL" id="MCJ8501615.1"/>
    </source>
</evidence>
<dbReference type="Pfam" id="PF03279">
    <property type="entry name" value="Lip_A_acyltrans"/>
    <property type="match status" value="1"/>
</dbReference>
<evidence type="ECO:0000256" key="4">
    <source>
        <dbReference type="ARBA" id="ARBA00022679"/>
    </source>
</evidence>
<dbReference type="CDD" id="cd07984">
    <property type="entry name" value="LPLAT_LABLAT-like"/>
    <property type="match status" value="1"/>
</dbReference>
<keyword evidence="4" id="KW-0808">Transferase</keyword>
<dbReference type="PANTHER" id="PTHR30606:SF10">
    <property type="entry name" value="PHOSPHATIDYLINOSITOL MANNOSIDE ACYLTRANSFERASE"/>
    <property type="match status" value="1"/>
</dbReference>
<dbReference type="RefSeq" id="WP_246909916.1">
    <property type="nucleotide sequence ID" value="NZ_JALJRB010000015.1"/>
</dbReference>
<dbReference type="AlphaFoldDB" id="A0AA41UJ84"/>
<dbReference type="EMBL" id="JALJRB010000015">
    <property type="protein sequence ID" value="MCJ8501615.1"/>
    <property type="molecule type" value="Genomic_DNA"/>
</dbReference>
<evidence type="ECO:0000256" key="1">
    <source>
        <dbReference type="ARBA" id="ARBA00004533"/>
    </source>
</evidence>
<comment type="subcellular location">
    <subcellularLocation>
        <location evidence="1">Cell inner membrane</location>
    </subcellularLocation>
</comment>
<evidence type="ECO:0000256" key="7">
    <source>
        <dbReference type="SAM" id="Phobius"/>
    </source>
</evidence>
<evidence type="ECO:0000256" key="3">
    <source>
        <dbReference type="ARBA" id="ARBA00022519"/>
    </source>
</evidence>
<gene>
    <name evidence="8" type="ORF">MRX98_13615</name>
</gene>
<protein>
    <submittedName>
        <fullName evidence="8">Lysophospholipid acyltransferase family protein</fullName>
    </submittedName>
</protein>
<proteinExistence type="predicted"/>
<keyword evidence="6 8" id="KW-0012">Acyltransferase</keyword>
<keyword evidence="2" id="KW-1003">Cell membrane</keyword>
<dbReference type="PANTHER" id="PTHR30606">
    <property type="entry name" value="LIPID A BIOSYNTHESIS LAUROYL ACYLTRANSFERASE"/>
    <property type="match status" value="1"/>
</dbReference>
<name>A0AA41UJ84_9BACT</name>
<sequence length="309" mass="35104">MRRIFYKLLTTLTRFLGPAFFSLVARIIAAGYYVGRPGRVAVSFRFYRALFPGRSRLFYFRCAWRQFQNFTTIFLDRHLMQQPEGVQFTIEGRAHLVQAVSQGQGGILLMSHMGNWEVGARLLRRNVPAVRLMLFMGQRAKDQIERLQKQDLAADGIRVVAVDQEGGSPFDLVEAIAFLRSGGVVSLTGDQVWRPDQRVVSVPFLGHTVDLPEAPHMLALMSGAPLFFFFAANAGPHCYRFTVSPPVWVRAADRGQRRAAILQSARAYADAMVRQLHESPFEWYHFKPFLGPPMADHEKGEMEKDRRTA</sequence>
<organism evidence="8 9">
    <name type="scientific">Desulfatitalea alkaliphila</name>
    <dbReference type="NCBI Taxonomy" id="2929485"/>
    <lineage>
        <taxon>Bacteria</taxon>
        <taxon>Pseudomonadati</taxon>
        <taxon>Thermodesulfobacteriota</taxon>
        <taxon>Desulfobacteria</taxon>
        <taxon>Desulfobacterales</taxon>
        <taxon>Desulfosarcinaceae</taxon>
        <taxon>Desulfatitalea</taxon>
    </lineage>
</organism>
<evidence type="ECO:0000256" key="2">
    <source>
        <dbReference type="ARBA" id="ARBA00022475"/>
    </source>
</evidence>
<keyword evidence="9" id="KW-1185">Reference proteome</keyword>
<evidence type="ECO:0000256" key="5">
    <source>
        <dbReference type="ARBA" id="ARBA00023136"/>
    </source>
</evidence>
<keyword evidence="7" id="KW-0812">Transmembrane</keyword>
<dbReference type="GO" id="GO:0005886">
    <property type="term" value="C:plasma membrane"/>
    <property type="evidence" value="ECO:0007669"/>
    <property type="project" value="UniProtKB-SubCell"/>
</dbReference>
<dbReference type="GO" id="GO:0009247">
    <property type="term" value="P:glycolipid biosynthetic process"/>
    <property type="evidence" value="ECO:0007669"/>
    <property type="project" value="UniProtKB-ARBA"/>
</dbReference>
<reference evidence="8" key="1">
    <citation type="submission" date="2022-04" db="EMBL/GenBank/DDBJ databases">
        <title>Desulfatitalea alkaliphila sp. nov., a novel anaerobic sulfate-reducing bacterium isolated from terrestrial mud volcano, Taman Peninsula, Russia.</title>
        <authorList>
            <person name="Khomyakova M.A."/>
            <person name="Merkel A.Y."/>
            <person name="Slobodkin A.I."/>
        </authorList>
    </citation>
    <scope>NUCLEOTIDE SEQUENCE</scope>
    <source>
        <strain evidence="8">M08but</strain>
    </source>
</reference>
<feature type="transmembrane region" description="Helical" evidence="7">
    <location>
        <begin position="12"/>
        <end position="34"/>
    </location>
</feature>
<keyword evidence="7" id="KW-1133">Transmembrane helix</keyword>
<evidence type="ECO:0000313" key="9">
    <source>
        <dbReference type="Proteomes" id="UP001165427"/>
    </source>
</evidence>
<dbReference type="GO" id="GO:0016746">
    <property type="term" value="F:acyltransferase activity"/>
    <property type="evidence" value="ECO:0007669"/>
    <property type="project" value="UniProtKB-KW"/>
</dbReference>
<keyword evidence="3" id="KW-0997">Cell inner membrane</keyword>
<accession>A0AA41UJ84</accession>
<evidence type="ECO:0000256" key="6">
    <source>
        <dbReference type="ARBA" id="ARBA00023315"/>
    </source>
</evidence>
<comment type="caution">
    <text evidence="8">The sequence shown here is derived from an EMBL/GenBank/DDBJ whole genome shotgun (WGS) entry which is preliminary data.</text>
</comment>
<keyword evidence="5 7" id="KW-0472">Membrane</keyword>